<feature type="region of interest" description="Disordered" evidence="1">
    <location>
        <begin position="173"/>
        <end position="194"/>
    </location>
</feature>
<organism evidence="2 3">
    <name type="scientific">Altericroceibacterium spongiae</name>
    <dbReference type="NCBI Taxonomy" id="2320269"/>
    <lineage>
        <taxon>Bacteria</taxon>
        <taxon>Pseudomonadati</taxon>
        <taxon>Pseudomonadota</taxon>
        <taxon>Alphaproteobacteria</taxon>
        <taxon>Sphingomonadales</taxon>
        <taxon>Erythrobacteraceae</taxon>
        <taxon>Altericroceibacterium</taxon>
    </lineage>
</organism>
<evidence type="ECO:0000313" key="2">
    <source>
        <dbReference type="EMBL" id="RKF22417.1"/>
    </source>
</evidence>
<protein>
    <submittedName>
        <fullName evidence="2">Uncharacterized protein</fullName>
    </submittedName>
</protein>
<gene>
    <name evidence="2" type="ORF">D6851_04095</name>
</gene>
<evidence type="ECO:0000256" key="1">
    <source>
        <dbReference type="SAM" id="MobiDB-lite"/>
    </source>
</evidence>
<proteinExistence type="predicted"/>
<dbReference type="Proteomes" id="UP000284395">
    <property type="component" value="Unassembled WGS sequence"/>
</dbReference>
<dbReference type="EMBL" id="RAPF01000002">
    <property type="protein sequence ID" value="RKF22417.1"/>
    <property type="molecule type" value="Genomic_DNA"/>
</dbReference>
<dbReference type="AlphaFoldDB" id="A0A420EP18"/>
<accession>A0A420EP18</accession>
<dbReference type="RefSeq" id="WP_120323616.1">
    <property type="nucleotide sequence ID" value="NZ_RAPF01000002.1"/>
</dbReference>
<keyword evidence="3" id="KW-1185">Reference proteome</keyword>
<dbReference type="OrthoDB" id="7605164at2"/>
<comment type="caution">
    <text evidence="2">The sequence shown here is derived from an EMBL/GenBank/DDBJ whole genome shotgun (WGS) entry which is preliminary data.</text>
</comment>
<name>A0A420EP18_9SPHN</name>
<reference evidence="2 3" key="1">
    <citation type="submission" date="2018-09" db="EMBL/GenBank/DDBJ databases">
        <title>Altererythrobacter spongiae sp. nov., isolated from a marine sponge.</title>
        <authorList>
            <person name="Zhuang L."/>
            <person name="Luo L."/>
        </authorList>
    </citation>
    <scope>NUCLEOTIDE SEQUENCE [LARGE SCALE GENOMIC DNA]</scope>
    <source>
        <strain evidence="2 3">HN-Y73</strain>
    </source>
</reference>
<evidence type="ECO:0000313" key="3">
    <source>
        <dbReference type="Proteomes" id="UP000284395"/>
    </source>
</evidence>
<sequence length="194" mass="20048">MADFLFAVIRRGQAGSGRSGYPHAAPAQSMAGAGASISQCARAPFSHLVLAKTCRVGRAGALTAMLMIACSTADVQAQSEDATAERSQSLPANAEIEERRRIGGDPIPEPCIIVDIAGHKAGHLDCATLRLQEAANLAQSEARAGIDAPVPRAGSPDTEVGVAHEAATRLRMGSALGHSVTSERPVRPPQGVRP</sequence>